<accession>A0ACD1FRP8</accession>
<dbReference type="Proteomes" id="UP000249057">
    <property type="component" value="Unassembled WGS sequence"/>
</dbReference>
<dbReference type="EMBL" id="KZ825440">
    <property type="protein sequence ID" value="RAH39673.1"/>
    <property type="molecule type" value="Genomic_DNA"/>
</dbReference>
<name>A0ACD1FRP8_9EURO</name>
<evidence type="ECO:0000313" key="1">
    <source>
        <dbReference type="EMBL" id="RAH39673.1"/>
    </source>
</evidence>
<evidence type="ECO:0000313" key="2">
    <source>
        <dbReference type="Proteomes" id="UP000249057"/>
    </source>
</evidence>
<keyword evidence="2" id="KW-1185">Reference proteome</keyword>
<organism evidence="1 2">
    <name type="scientific">Aspergillus brunneoviolaceus CBS 621.78</name>
    <dbReference type="NCBI Taxonomy" id="1450534"/>
    <lineage>
        <taxon>Eukaryota</taxon>
        <taxon>Fungi</taxon>
        <taxon>Dikarya</taxon>
        <taxon>Ascomycota</taxon>
        <taxon>Pezizomycotina</taxon>
        <taxon>Eurotiomycetes</taxon>
        <taxon>Eurotiomycetidae</taxon>
        <taxon>Eurotiales</taxon>
        <taxon>Aspergillaceae</taxon>
        <taxon>Aspergillus</taxon>
        <taxon>Aspergillus subgen. Circumdati</taxon>
    </lineage>
</organism>
<sequence length="412" mass="45730">MSASSTARGRRTHRKSRNGCQQCKHRKVKCGEEKPTCDNCMRHGVRCSFAVSTRMAETASSLTEATSASSRNSTPNSSGRRSPPVGSPDDTATSRLPQPPSSTGTSDLAIADLELLHHYTTSTAYTFSANPTVQTLWRVEVPKVGFTAPYTLRAILALSALHLASLRPGQHKDHYLGLASTHHDAALRLATPAIAQLTPTNATPLFLFSALSSFICCAKPLKLGNFLLWEGHEIANWLLLIKGTGTIVAVAEDTLKNGPLSLLFSVHRRPGAHDFDDAAATQHAFLEDLRRFILSEPHDDPHAKAIYSEAIDHMSHCFTLCLEKGWRLETADVFMWLLRVPHDFLLALKEYQPPAMVIVGYFCVLMHQLEWIWCMRGWGTHILSQIYEQVPGPVYRAWLQWPMEQIGVLSGR</sequence>
<proteinExistence type="predicted"/>
<protein>
    <submittedName>
        <fullName evidence="1">Uncharacterized protein</fullName>
    </submittedName>
</protein>
<gene>
    <name evidence="1" type="ORF">BO95DRAFT_46063</name>
</gene>
<reference evidence="1" key="1">
    <citation type="submission" date="2018-02" db="EMBL/GenBank/DDBJ databases">
        <title>The genomes of Aspergillus section Nigri reveals drivers in fungal speciation.</title>
        <authorList>
            <consortium name="DOE Joint Genome Institute"/>
            <person name="Vesth T.C."/>
            <person name="Nybo J."/>
            <person name="Theobald S."/>
            <person name="Brandl J."/>
            <person name="Frisvad J.C."/>
            <person name="Nielsen K.F."/>
            <person name="Lyhne E.K."/>
            <person name="Kogle M.E."/>
            <person name="Kuo A."/>
            <person name="Riley R."/>
            <person name="Clum A."/>
            <person name="Nolan M."/>
            <person name="Lipzen A."/>
            <person name="Salamov A."/>
            <person name="Henrissat B."/>
            <person name="Wiebenga A."/>
            <person name="De vries R.P."/>
            <person name="Grigoriev I.V."/>
            <person name="Mortensen U.H."/>
            <person name="Andersen M.R."/>
            <person name="Baker S.E."/>
        </authorList>
    </citation>
    <scope>NUCLEOTIDE SEQUENCE</scope>
    <source>
        <strain evidence="1">CBS 621.78</strain>
    </source>
</reference>